<reference evidence="1" key="1">
    <citation type="submission" date="2014-09" db="EMBL/GenBank/DDBJ databases">
        <authorList>
            <person name="Magalhaes I.L.F."/>
            <person name="Oliveira U."/>
            <person name="Santos F.R."/>
            <person name="Vidigal T.H.D.A."/>
            <person name="Brescovit A.D."/>
            <person name="Santos A.J."/>
        </authorList>
    </citation>
    <scope>NUCLEOTIDE SEQUENCE</scope>
    <source>
        <tissue evidence="1">Shoot tissue taken approximately 20 cm above the soil surface</tissue>
    </source>
</reference>
<dbReference type="AlphaFoldDB" id="A0A0A9GUI9"/>
<reference evidence="1" key="2">
    <citation type="journal article" date="2015" name="Data Brief">
        <title>Shoot transcriptome of the giant reed, Arundo donax.</title>
        <authorList>
            <person name="Barrero R.A."/>
            <person name="Guerrero F.D."/>
            <person name="Moolhuijzen P."/>
            <person name="Goolsby J.A."/>
            <person name="Tidwell J."/>
            <person name="Bellgard S.E."/>
            <person name="Bellgard M.I."/>
        </authorList>
    </citation>
    <scope>NUCLEOTIDE SEQUENCE</scope>
    <source>
        <tissue evidence="1">Shoot tissue taken approximately 20 cm above the soil surface</tissue>
    </source>
</reference>
<sequence>MADFGWGSTRTLVLALPWCSRDG</sequence>
<name>A0A0A9GUI9_ARUDO</name>
<protein>
    <submittedName>
        <fullName evidence="1">Uncharacterized protein</fullName>
    </submittedName>
</protein>
<evidence type="ECO:0000313" key="1">
    <source>
        <dbReference type="EMBL" id="JAE26231.1"/>
    </source>
</evidence>
<accession>A0A0A9GUI9</accession>
<dbReference type="EMBL" id="GBRH01171665">
    <property type="protein sequence ID" value="JAE26231.1"/>
    <property type="molecule type" value="Transcribed_RNA"/>
</dbReference>
<organism evidence="1">
    <name type="scientific">Arundo donax</name>
    <name type="common">Giant reed</name>
    <name type="synonym">Donax arundinaceus</name>
    <dbReference type="NCBI Taxonomy" id="35708"/>
    <lineage>
        <taxon>Eukaryota</taxon>
        <taxon>Viridiplantae</taxon>
        <taxon>Streptophyta</taxon>
        <taxon>Embryophyta</taxon>
        <taxon>Tracheophyta</taxon>
        <taxon>Spermatophyta</taxon>
        <taxon>Magnoliopsida</taxon>
        <taxon>Liliopsida</taxon>
        <taxon>Poales</taxon>
        <taxon>Poaceae</taxon>
        <taxon>PACMAD clade</taxon>
        <taxon>Arundinoideae</taxon>
        <taxon>Arundineae</taxon>
        <taxon>Arundo</taxon>
    </lineage>
</organism>
<proteinExistence type="predicted"/>